<dbReference type="OrthoDB" id="154017at2"/>
<dbReference type="Proteomes" id="UP000287224">
    <property type="component" value="Unassembled WGS sequence"/>
</dbReference>
<protein>
    <submittedName>
        <fullName evidence="1">Uncharacterized protein</fullName>
    </submittedName>
</protein>
<proteinExistence type="predicted"/>
<dbReference type="AlphaFoldDB" id="A0A401ZPM1"/>
<organism evidence="1 2">
    <name type="scientific">Dictyobacter aurantiacus</name>
    <dbReference type="NCBI Taxonomy" id="1936993"/>
    <lineage>
        <taxon>Bacteria</taxon>
        <taxon>Bacillati</taxon>
        <taxon>Chloroflexota</taxon>
        <taxon>Ktedonobacteria</taxon>
        <taxon>Ktedonobacterales</taxon>
        <taxon>Dictyobacteraceae</taxon>
        <taxon>Dictyobacter</taxon>
    </lineage>
</organism>
<dbReference type="RefSeq" id="WP_126601269.1">
    <property type="nucleotide sequence ID" value="NZ_BIFQ01000002.1"/>
</dbReference>
<accession>A0A401ZPM1</accession>
<reference evidence="2" key="1">
    <citation type="submission" date="2018-12" db="EMBL/GenBank/DDBJ databases">
        <title>Tengunoibacter tsumagoiensis gen. nov., sp. nov., Dictyobacter kobayashii sp. nov., D. alpinus sp. nov., and D. joshuensis sp. nov. and description of Dictyobacteraceae fam. nov. within the order Ktedonobacterales isolated from Tengu-no-mugimeshi.</title>
        <authorList>
            <person name="Wang C.M."/>
            <person name="Zheng Y."/>
            <person name="Sakai Y."/>
            <person name="Toyoda A."/>
            <person name="Minakuchi Y."/>
            <person name="Abe K."/>
            <person name="Yokota A."/>
            <person name="Yabe S."/>
        </authorList>
    </citation>
    <scope>NUCLEOTIDE SEQUENCE [LARGE SCALE GENOMIC DNA]</scope>
    <source>
        <strain evidence="2">S-27</strain>
    </source>
</reference>
<name>A0A401ZPM1_9CHLR</name>
<comment type="caution">
    <text evidence="1">The sequence shown here is derived from an EMBL/GenBank/DDBJ whole genome shotgun (WGS) entry which is preliminary data.</text>
</comment>
<evidence type="ECO:0000313" key="1">
    <source>
        <dbReference type="EMBL" id="GCE08782.1"/>
    </source>
</evidence>
<keyword evidence="2" id="KW-1185">Reference proteome</keyword>
<evidence type="ECO:0000313" key="2">
    <source>
        <dbReference type="Proteomes" id="UP000287224"/>
    </source>
</evidence>
<sequence>MDSVEFVDYIEPYIEASVDFIMLHMQRRQLDPGPRNGTFWHGLFEEIRHFLIRTYDTYEVEELIETDGTMCWAFGYNDSIGGWSWIRGEEQHARREDGPILPALFNARLNVLAFDTRFPKQHWVEIWYGPGTVKLIKHEGERTQVALPAFIEAHIDLLQRQLNACYVKNHQQERELEAENAAGMVVKIRQRQLDDQQGFQYTCQIEQPRGLVQFSSAIFPSRSLDELILMLCSDVPGFERFFTRNRFEELVGPHEPGHRVSNPGWQVLAQAQQKVAERIKKQKDGGRQA</sequence>
<dbReference type="EMBL" id="BIFQ01000002">
    <property type="protein sequence ID" value="GCE08782.1"/>
    <property type="molecule type" value="Genomic_DNA"/>
</dbReference>
<gene>
    <name evidence="1" type="ORF">KDAU_61110</name>
</gene>